<dbReference type="Pfam" id="PF13873">
    <property type="entry name" value="Myb_DNA-bind_5"/>
    <property type="match status" value="1"/>
</dbReference>
<dbReference type="InterPro" id="IPR028002">
    <property type="entry name" value="Myb_DNA-bind_5"/>
</dbReference>
<name>A0A8J5D3J1_CHIOP</name>
<comment type="subunit">
    <text evidence="1">Self-associates forming complexes of several hundred monomers.</text>
</comment>
<feature type="domain" description="Myb/SANT-like DNA-binding" evidence="4">
    <location>
        <begin position="2"/>
        <end position="78"/>
    </location>
</feature>
<dbReference type="PANTHER" id="PTHR23098">
    <property type="entry name" value="AGAP001331-PA-RELATED"/>
    <property type="match status" value="1"/>
</dbReference>
<proteinExistence type="predicted"/>
<evidence type="ECO:0000256" key="2">
    <source>
        <dbReference type="ARBA" id="ARBA00016807"/>
    </source>
</evidence>
<protein>
    <recommendedName>
        <fullName evidence="2">Regulatory protein zeste</fullName>
    </recommendedName>
</protein>
<dbReference type="EMBL" id="JACEEZ010003373">
    <property type="protein sequence ID" value="KAG0727455.1"/>
    <property type="molecule type" value="Genomic_DNA"/>
</dbReference>
<evidence type="ECO:0000259" key="4">
    <source>
        <dbReference type="Pfam" id="PF13873"/>
    </source>
</evidence>
<comment type="function">
    <text evidence="3">Involved in transvection phenomena (= synapsis-dependent gene expression), where the synaptic pairing of chromosomes carrying genes with which zeste interacts influences the expression of these genes. Zeste binds to DNA and stimulates transcription from a nearby promoter.</text>
</comment>
<dbReference type="GO" id="GO:0005634">
    <property type="term" value="C:nucleus"/>
    <property type="evidence" value="ECO:0007669"/>
    <property type="project" value="TreeGrafter"/>
</dbReference>
<dbReference type="AlphaFoldDB" id="A0A8J5D3J1"/>
<sequence>MRRPNFTEEELFVLIKEVGARKDIIVSKLGGRVTAECKKYAWDCIASAVNAVGNVVREREEVRKKYVDFRSLVKKRAAALKRERSLTVCSTDHLILNCLARYPAVPTFPFIGAPTPIYATFLIVEISVQHTHSAKGYAPNGGPLERPAGEP</sequence>
<gene>
    <name evidence="5" type="primary">msantd4</name>
    <name evidence="5" type="ORF">GWK47_034615</name>
</gene>
<evidence type="ECO:0000313" key="6">
    <source>
        <dbReference type="Proteomes" id="UP000770661"/>
    </source>
</evidence>
<keyword evidence="5" id="KW-0238">DNA-binding</keyword>
<comment type="caution">
    <text evidence="5">The sequence shown here is derived from an EMBL/GenBank/DDBJ whole genome shotgun (WGS) entry which is preliminary data.</text>
</comment>
<dbReference type="GO" id="GO:0003677">
    <property type="term" value="F:DNA binding"/>
    <property type="evidence" value="ECO:0007669"/>
    <property type="project" value="UniProtKB-KW"/>
</dbReference>
<evidence type="ECO:0000256" key="3">
    <source>
        <dbReference type="ARBA" id="ARBA00025466"/>
    </source>
</evidence>
<evidence type="ECO:0000256" key="1">
    <source>
        <dbReference type="ARBA" id="ARBA00011764"/>
    </source>
</evidence>
<evidence type="ECO:0000313" key="5">
    <source>
        <dbReference type="EMBL" id="KAG0727455.1"/>
    </source>
</evidence>
<dbReference type="OrthoDB" id="6360773at2759"/>
<keyword evidence="6" id="KW-1185">Reference proteome</keyword>
<dbReference type="Proteomes" id="UP000770661">
    <property type="component" value="Unassembled WGS sequence"/>
</dbReference>
<organism evidence="5 6">
    <name type="scientific">Chionoecetes opilio</name>
    <name type="common">Atlantic snow crab</name>
    <name type="synonym">Cancer opilio</name>
    <dbReference type="NCBI Taxonomy" id="41210"/>
    <lineage>
        <taxon>Eukaryota</taxon>
        <taxon>Metazoa</taxon>
        <taxon>Ecdysozoa</taxon>
        <taxon>Arthropoda</taxon>
        <taxon>Crustacea</taxon>
        <taxon>Multicrustacea</taxon>
        <taxon>Malacostraca</taxon>
        <taxon>Eumalacostraca</taxon>
        <taxon>Eucarida</taxon>
        <taxon>Decapoda</taxon>
        <taxon>Pleocyemata</taxon>
        <taxon>Brachyura</taxon>
        <taxon>Eubrachyura</taxon>
        <taxon>Majoidea</taxon>
        <taxon>Majidae</taxon>
        <taxon>Chionoecetes</taxon>
    </lineage>
</organism>
<reference evidence="5" key="1">
    <citation type="submission" date="2020-07" db="EMBL/GenBank/DDBJ databases">
        <title>The High-quality genome of the commercially important snow crab, Chionoecetes opilio.</title>
        <authorList>
            <person name="Jeong J.-H."/>
            <person name="Ryu S."/>
        </authorList>
    </citation>
    <scope>NUCLEOTIDE SEQUENCE</scope>
    <source>
        <strain evidence="5">MADBK_172401_WGS</strain>
        <tissue evidence="5">Digestive gland</tissue>
    </source>
</reference>
<accession>A0A8J5D3J1</accession>
<dbReference type="PANTHER" id="PTHR23098:SF16">
    <property type="entry name" value="REGULATORY PROTEIN ZESTE"/>
    <property type="match status" value="1"/>
</dbReference>